<dbReference type="Gene3D" id="2.40.70.10">
    <property type="entry name" value="Acid Proteases"/>
    <property type="match status" value="1"/>
</dbReference>
<dbReference type="Proteomes" id="UP000009168">
    <property type="component" value="Unassembled WGS sequence"/>
</dbReference>
<evidence type="ECO:0000256" key="1">
    <source>
        <dbReference type="SAM" id="SignalP"/>
    </source>
</evidence>
<dbReference type="AlphaFoldDB" id="I7MN21"/>
<feature type="signal peptide" evidence="1">
    <location>
        <begin position="1"/>
        <end position="24"/>
    </location>
</feature>
<evidence type="ECO:0000313" key="2">
    <source>
        <dbReference type="EMBL" id="EAS07754.1"/>
    </source>
</evidence>
<dbReference type="InterPro" id="IPR021109">
    <property type="entry name" value="Peptidase_aspartic_dom_sf"/>
</dbReference>
<sequence length="374" mass="43096">MTITKKNTFSLLIISASFILTTHALLEIPLKFDREENSILFNANFGTENCKIEAKAEFYYCSNEIDFIRTDYRKIQTCGAVPSGTTTYGVNDYEAQFQMGNFQARVVFAQYNTLDNLNLTLYTRSLCFGKVNDDTKQLSLLKQLNQEGLISQPRVYITFFNKYLSYFTSDDIIGQINLGEPNPEFIKKGSSFVKMYVDKSDTYVYDCTFYSNGETTYFGQKISGYKKYYINFDSALSSIDLNVFEQMLAILKERGYQITVSGIGIFKEYYIDTIEGLEPIKITILTEDMSPYILSLVPSVYTKKIVDGIYRLMFKVIDGERAFIIGNQILTSYYFAYDANTQNTFFAERVENLNPQLLAQKSENFSKYLREEKV</sequence>
<name>I7MN21_TETTS</name>
<feature type="chain" id="PRO_5003712483" evidence="1">
    <location>
        <begin position="25"/>
        <end position="374"/>
    </location>
</feature>
<dbReference type="InParanoid" id="I7MN21"/>
<keyword evidence="1" id="KW-0732">Signal</keyword>
<accession>I7MN21</accession>
<keyword evidence="2" id="KW-0812">Transmembrane</keyword>
<dbReference type="SUPFAM" id="SSF50630">
    <property type="entry name" value="Acid proteases"/>
    <property type="match status" value="1"/>
</dbReference>
<proteinExistence type="predicted"/>
<gene>
    <name evidence="2" type="ORF">TTHERM_00498080</name>
</gene>
<dbReference type="KEGG" id="tet:TTHERM_00498080"/>
<reference evidence="3" key="1">
    <citation type="journal article" date="2006" name="PLoS Biol.">
        <title>Macronuclear genome sequence of the ciliate Tetrahymena thermophila, a model eukaryote.</title>
        <authorList>
            <person name="Eisen J.A."/>
            <person name="Coyne R.S."/>
            <person name="Wu M."/>
            <person name="Wu D."/>
            <person name="Thiagarajan M."/>
            <person name="Wortman J.R."/>
            <person name="Badger J.H."/>
            <person name="Ren Q."/>
            <person name="Amedeo P."/>
            <person name="Jones K.M."/>
            <person name="Tallon L.J."/>
            <person name="Delcher A.L."/>
            <person name="Salzberg S.L."/>
            <person name="Silva J.C."/>
            <person name="Haas B.J."/>
            <person name="Majoros W.H."/>
            <person name="Farzad M."/>
            <person name="Carlton J.M."/>
            <person name="Smith R.K. Jr."/>
            <person name="Garg J."/>
            <person name="Pearlman R.E."/>
            <person name="Karrer K.M."/>
            <person name="Sun L."/>
            <person name="Manning G."/>
            <person name="Elde N.C."/>
            <person name="Turkewitz A.P."/>
            <person name="Asai D.J."/>
            <person name="Wilkes D.E."/>
            <person name="Wang Y."/>
            <person name="Cai H."/>
            <person name="Collins K."/>
            <person name="Stewart B.A."/>
            <person name="Lee S.R."/>
            <person name="Wilamowska K."/>
            <person name="Weinberg Z."/>
            <person name="Ruzzo W.L."/>
            <person name="Wloga D."/>
            <person name="Gaertig J."/>
            <person name="Frankel J."/>
            <person name="Tsao C.-C."/>
            <person name="Gorovsky M.A."/>
            <person name="Keeling P.J."/>
            <person name="Waller R.F."/>
            <person name="Patron N.J."/>
            <person name="Cherry J.M."/>
            <person name="Stover N.A."/>
            <person name="Krieger C.J."/>
            <person name="del Toro C."/>
            <person name="Ryder H.F."/>
            <person name="Williamson S.C."/>
            <person name="Barbeau R.A."/>
            <person name="Hamilton E.P."/>
            <person name="Orias E."/>
        </authorList>
    </citation>
    <scope>NUCLEOTIDE SEQUENCE [LARGE SCALE GENOMIC DNA]</scope>
    <source>
        <strain evidence="3">SB210</strain>
    </source>
</reference>
<keyword evidence="2" id="KW-0472">Membrane</keyword>
<keyword evidence="3" id="KW-1185">Reference proteome</keyword>
<dbReference type="HOGENOM" id="CLU_063368_1_0_1"/>
<protein>
    <submittedName>
        <fullName evidence="2">Transmembrane protein, putative</fullName>
    </submittedName>
</protein>
<dbReference type="GeneID" id="7829356"/>
<dbReference type="EMBL" id="GG662212">
    <property type="protein sequence ID" value="EAS07754.1"/>
    <property type="molecule type" value="Genomic_DNA"/>
</dbReference>
<evidence type="ECO:0000313" key="3">
    <source>
        <dbReference type="Proteomes" id="UP000009168"/>
    </source>
</evidence>
<dbReference type="RefSeq" id="XP_001027996.1">
    <property type="nucleotide sequence ID" value="XM_001027996.1"/>
</dbReference>
<organism evidence="2 3">
    <name type="scientific">Tetrahymena thermophila (strain SB210)</name>
    <dbReference type="NCBI Taxonomy" id="312017"/>
    <lineage>
        <taxon>Eukaryota</taxon>
        <taxon>Sar</taxon>
        <taxon>Alveolata</taxon>
        <taxon>Ciliophora</taxon>
        <taxon>Intramacronucleata</taxon>
        <taxon>Oligohymenophorea</taxon>
        <taxon>Hymenostomatida</taxon>
        <taxon>Tetrahymenina</taxon>
        <taxon>Tetrahymenidae</taxon>
        <taxon>Tetrahymena</taxon>
    </lineage>
</organism>